<evidence type="ECO:0000313" key="3">
    <source>
        <dbReference type="Proteomes" id="UP001529085"/>
    </source>
</evidence>
<name>A0ABT6G092_9FLAO</name>
<evidence type="ECO:0000313" key="2">
    <source>
        <dbReference type="EMBL" id="MDG4715459.1"/>
    </source>
</evidence>
<keyword evidence="3" id="KW-1185">Reference proteome</keyword>
<dbReference type="PROSITE" id="PS51186">
    <property type="entry name" value="GNAT"/>
    <property type="match status" value="1"/>
</dbReference>
<dbReference type="RefSeq" id="WP_278004918.1">
    <property type="nucleotide sequence ID" value="NZ_JARSBN010000003.1"/>
</dbReference>
<dbReference type="InterPro" id="IPR051531">
    <property type="entry name" value="N-acetyltransferase"/>
</dbReference>
<dbReference type="InterPro" id="IPR016181">
    <property type="entry name" value="Acyl_CoA_acyltransferase"/>
</dbReference>
<sequence length="170" mass="19262">MKDSFNTQRLYIRPITTDDAPFILELMNSPKWIQFIGDRNIKSEEDAEAYIKEKALPQIATHGYGNFVVIRKSDNIKLGTCGVYHREGIEIPDIGFAFLPSNEGKGYAFEATSALIELLKNNYGLTKLSAYTLEENLASRKLIERLGLKLKGTGVLPTSDEELLHYYREL</sequence>
<dbReference type="PANTHER" id="PTHR43792">
    <property type="entry name" value="GNAT FAMILY, PUTATIVE (AFU_ORTHOLOGUE AFUA_3G00765)-RELATED-RELATED"/>
    <property type="match status" value="1"/>
</dbReference>
<dbReference type="Gene3D" id="3.40.630.30">
    <property type="match status" value="1"/>
</dbReference>
<organism evidence="2 3">
    <name type="scientific">Winogradskyella marincola</name>
    <dbReference type="NCBI Taxonomy" id="3037795"/>
    <lineage>
        <taxon>Bacteria</taxon>
        <taxon>Pseudomonadati</taxon>
        <taxon>Bacteroidota</taxon>
        <taxon>Flavobacteriia</taxon>
        <taxon>Flavobacteriales</taxon>
        <taxon>Flavobacteriaceae</taxon>
        <taxon>Winogradskyella</taxon>
    </lineage>
</organism>
<evidence type="ECO:0000259" key="1">
    <source>
        <dbReference type="PROSITE" id="PS51186"/>
    </source>
</evidence>
<feature type="domain" description="N-acetyltransferase" evidence="1">
    <location>
        <begin position="10"/>
        <end position="170"/>
    </location>
</feature>
<dbReference type="InterPro" id="IPR000182">
    <property type="entry name" value="GNAT_dom"/>
</dbReference>
<proteinExistence type="predicted"/>
<protein>
    <submittedName>
        <fullName evidence="2">GNAT family N-acetyltransferase</fullName>
    </submittedName>
</protein>
<dbReference type="PANTHER" id="PTHR43792:SF1">
    <property type="entry name" value="N-ACETYLTRANSFERASE DOMAIN-CONTAINING PROTEIN"/>
    <property type="match status" value="1"/>
</dbReference>
<dbReference type="SUPFAM" id="SSF55729">
    <property type="entry name" value="Acyl-CoA N-acyltransferases (Nat)"/>
    <property type="match status" value="1"/>
</dbReference>
<comment type="caution">
    <text evidence="2">The sequence shown here is derived from an EMBL/GenBank/DDBJ whole genome shotgun (WGS) entry which is preliminary data.</text>
</comment>
<gene>
    <name evidence="2" type="ORF">P7122_06225</name>
</gene>
<reference evidence="2 3" key="1">
    <citation type="submission" date="2023-03" db="EMBL/GenBank/DDBJ databases">
        <title>Strain YYF002 represents a novel species in the genus Winogradskyella isolated from seawater.</title>
        <authorList>
            <person name="Fu Z.-Y."/>
        </authorList>
    </citation>
    <scope>NUCLEOTIDE SEQUENCE [LARGE SCALE GENOMIC DNA]</scope>
    <source>
        <strain evidence="2 3">YYF002</strain>
    </source>
</reference>
<accession>A0ABT6G092</accession>
<dbReference type="Pfam" id="PF13302">
    <property type="entry name" value="Acetyltransf_3"/>
    <property type="match status" value="1"/>
</dbReference>
<dbReference type="EMBL" id="JARSBN010000003">
    <property type="protein sequence ID" value="MDG4715459.1"/>
    <property type="molecule type" value="Genomic_DNA"/>
</dbReference>
<dbReference type="Proteomes" id="UP001529085">
    <property type="component" value="Unassembled WGS sequence"/>
</dbReference>